<evidence type="ECO:0000313" key="1">
    <source>
        <dbReference type="EMBL" id="UJG41398.1"/>
    </source>
</evidence>
<proteinExistence type="predicted"/>
<protein>
    <recommendedName>
        <fullName evidence="2">Response regulatory domain-containing protein</fullName>
    </recommendedName>
</protein>
<dbReference type="SUPFAM" id="SSF52172">
    <property type="entry name" value="CheY-like"/>
    <property type="match status" value="1"/>
</dbReference>
<name>A0A9Y1FMA1_9ARCH</name>
<dbReference type="EMBL" id="CP084166">
    <property type="protein sequence ID" value="UJG41398.1"/>
    <property type="molecule type" value="Genomic_DNA"/>
</dbReference>
<reference evidence="1" key="1">
    <citation type="journal article" date="2022" name="Nat. Microbiol.">
        <title>Unique mobile elements and scalable gene flow at the prokaryote-eukaryote boundary revealed by circularized Asgard archaea genomes.</title>
        <authorList>
            <person name="Wu F."/>
            <person name="Speth D.R."/>
            <person name="Philosof A."/>
            <person name="Cremiere A."/>
            <person name="Narayanan A."/>
            <person name="Barco R.A."/>
            <person name="Connon S.A."/>
            <person name="Amend J.P."/>
            <person name="Antoshechkin I.A."/>
            <person name="Orphan V.J."/>
        </authorList>
    </citation>
    <scope>NUCLEOTIDE SEQUENCE</scope>
    <source>
        <strain evidence="1">PM71</strain>
    </source>
</reference>
<organism evidence="1">
    <name type="scientific">Candidatus Heimdallarchaeum aukensis</name>
    <dbReference type="NCBI Taxonomy" id="2876573"/>
    <lineage>
        <taxon>Archaea</taxon>
        <taxon>Promethearchaeati</taxon>
        <taxon>Candidatus Heimdallarchaeota</taxon>
        <taxon>Candidatus Heimdallarchaeia (ex Rinke et al. 2021) (nom. nud.)</taxon>
        <taxon>Candidatus Heimdallarchaeales</taxon>
        <taxon>Candidatus Heimdallarchaeaceae</taxon>
        <taxon>Candidatus Heimdallarchaeum</taxon>
    </lineage>
</organism>
<evidence type="ECO:0008006" key="2">
    <source>
        <dbReference type="Google" id="ProtNLM"/>
    </source>
</evidence>
<dbReference type="AlphaFoldDB" id="A0A9Y1FMA1"/>
<sequence length="63" mass="7198">MHASNGLNKAAKLIKEKNKEIIIIAVTAYSEVEEKHLDSNPFDFYVRKPVSMKNLLLIIKDID</sequence>
<gene>
    <name evidence="1" type="ORF">K9W45_02790</name>
</gene>
<accession>A0A9Y1FMA1</accession>
<dbReference type="Proteomes" id="UP001201020">
    <property type="component" value="Chromosome"/>
</dbReference>
<dbReference type="InterPro" id="IPR011006">
    <property type="entry name" value="CheY-like_superfamily"/>
</dbReference>
<dbReference type="Gene3D" id="3.40.50.2300">
    <property type="match status" value="1"/>
</dbReference>